<dbReference type="GO" id="GO:0003714">
    <property type="term" value="F:transcription corepressor activity"/>
    <property type="evidence" value="ECO:0007669"/>
    <property type="project" value="TreeGrafter"/>
</dbReference>
<dbReference type="SUPFAM" id="SSF56112">
    <property type="entry name" value="Protein kinase-like (PK-like)"/>
    <property type="match status" value="1"/>
</dbReference>
<dbReference type="Gene3D" id="1.10.510.10">
    <property type="entry name" value="Transferase(Phosphotransferase) domain 1"/>
    <property type="match status" value="1"/>
</dbReference>
<dbReference type="InterPro" id="IPR000719">
    <property type="entry name" value="Prot_kinase_dom"/>
</dbReference>
<organism evidence="8 9">
    <name type="scientific">Takifugu flavidus</name>
    <name type="common">sansaifugu</name>
    <dbReference type="NCBI Taxonomy" id="433684"/>
    <lineage>
        <taxon>Eukaryota</taxon>
        <taxon>Metazoa</taxon>
        <taxon>Chordata</taxon>
        <taxon>Craniata</taxon>
        <taxon>Vertebrata</taxon>
        <taxon>Euteleostomi</taxon>
        <taxon>Actinopterygii</taxon>
        <taxon>Neopterygii</taxon>
        <taxon>Teleostei</taxon>
        <taxon>Neoteleostei</taxon>
        <taxon>Acanthomorphata</taxon>
        <taxon>Eupercaria</taxon>
        <taxon>Tetraodontiformes</taxon>
        <taxon>Tetradontoidea</taxon>
        <taxon>Tetraodontidae</taxon>
        <taxon>Takifugu</taxon>
    </lineage>
</organism>
<protein>
    <submittedName>
        <fullName evidence="8">Homeodomain-interacting protein kinase 2</fullName>
    </submittedName>
</protein>
<dbReference type="GO" id="GO:0004674">
    <property type="term" value="F:protein serine/threonine kinase activity"/>
    <property type="evidence" value="ECO:0007669"/>
    <property type="project" value="UniProtKB-KW"/>
</dbReference>
<dbReference type="PANTHER" id="PTHR24058:SF53">
    <property type="entry name" value="HOMEODOMAIN-INTERACTING PROTEIN KINASE 2"/>
    <property type="match status" value="1"/>
</dbReference>
<evidence type="ECO:0000313" key="8">
    <source>
        <dbReference type="EMBL" id="TWW74961.1"/>
    </source>
</evidence>
<dbReference type="InterPro" id="IPR050494">
    <property type="entry name" value="Ser_Thr_dual-spec_kinase"/>
</dbReference>
<dbReference type="PROSITE" id="PS50011">
    <property type="entry name" value="PROTEIN_KINASE_DOM"/>
    <property type="match status" value="1"/>
</dbReference>
<comment type="caution">
    <text evidence="8">The sequence shown here is derived from an EMBL/GenBank/DDBJ whole genome shotgun (WGS) entry which is preliminary data.</text>
</comment>
<dbReference type="GO" id="GO:0005737">
    <property type="term" value="C:cytoplasm"/>
    <property type="evidence" value="ECO:0007669"/>
    <property type="project" value="TreeGrafter"/>
</dbReference>
<keyword evidence="9" id="KW-1185">Reference proteome</keyword>
<dbReference type="GO" id="GO:0045944">
    <property type="term" value="P:positive regulation of transcription by RNA polymerase II"/>
    <property type="evidence" value="ECO:0007669"/>
    <property type="project" value="TreeGrafter"/>
</dbReference>
<dbReference type="SMART" id="SM00220">
    <property type="entry name" value="S_TKc"/>
    <property type="match status" value="1"/>
</dbReference>
<dbReference type="PANTHER" id="PTHR24058">
    <property type="entry name" value="DUAL SPECIFICITY PROTEIN KINASE"/>
    <property type="match status" value="1"/>
</dbReference>
<dbReference type="GO" id="GO:0046332">
    <property type="term" value="F:SMAD binding"/>
    <property type="evidence" value="ECO:0007669"/>
    <property type="project" value="TreeGrafter"/>
</dbReference>
<accession>A0A5C6P7Z0</accession>
<proteinExistence type="predicted"/>
<dbReference type="GO" id="GO:0004713">
    <property type="term" value="F:protein tyrosine kinase activity"/>
    <property type="evidence" value="ECO:0007669"/>
    <property type="project" value="TreeGrafter"/>
</dbReference>
<dbReference type="InterPro" id="IPR008271">
    <property type="entry name" value="Ser/Thr_kinase_AS"/>
</dbReference>
<reference evidence="8 9" key="1">
    <citation type="submission" date="2019-04" db="EMBL/GenBank/DDBJ databases">
        <title>Chromosome genome assembly for Takifugu flavidus.</title>
        <authorList>
            <person name="Xiao S."/>
        </authorList>
    </citation>
    <scope>NUCLEOTIDE SEQUENCE [LARGE SCALE GENOMIC DNA]</scope>
    <source>
        <strain evidence="8">HTHZ2018</strain>
        <tissue evidence="8">Muscle</tissue>
    </source>
</reference>
<gene>
    <name evidence="8" type="ORF">D4764_14G0009640</name>
</gene>
<keyword evidence="8" id="KW-0238">DNA-binding</keyword>
<evidence type="ECO:0000256" key="4">
    <source>
        <dbReference type="ARBA" id="ARBA00022777"/>
    </source>
</evidence>
<dbReference type="PROSITE" id="PS00108">
    <property type="entry name" value="PROTEIN_KINASE_ST"/>
    <property type="match status" value="1"/>
</dbReference>
<dbReference type="GO" id="GO:0007224">
    <property type="term" value="P:smoothened signaling pathway"/>
    <property type="evidence" value="ECO:0007669"/>
    <property type="project" value="TreeGrafter"/>
</dbReference>
<dbReference type="GO" id="GO:0003677">
    <property type="term" value="F:DNA binding"/>
    <property type="evidence" value="ECO:0007669"/>
    <property type="project" value="UniProtKB-KW"/>
</dbReference>
<dbReference type="InterPro" id="IPR011009">
    <property type="entry name" value="Kinase-like_dom_sf"/>
</dbReference>
<evidence type="ECO:0000256" key="5">
    <source>
        <dbReference type="ARBA" id="ARBA00022840"/>
    </source>
</evidence>
<dbReference type="Proteomes" id="UP000324091">
    <property type="component" value="Chromosome 14"/>
</dbReference>
<keyword evidence="4 8" id="KW-0418">Kinase</keyword>
<evidence type="ECO:0000313" key="9">
    <source>
        <dbReference type="Proteomes" id="UP000324091"/>
    </source>
</evidence>
<dbReference type="GO" id="GO:0003713">
    <property type="term" value="F:transcription coactivator activity"/>
    <property type="evidence" value="ECO:0007669"/>
    <property type="project" value="TreeGrafter"/>
</dbReference>
<dbReference type="GO" id="GO:0005524">
    <property type="term" value="F:ATP binding"/>
    <property type="evidence" value="ECO:0007669"/>
    <property type="project" value="UniProtKB-KW"/>
</dbReference>
<feature type="region of interest" description="Disordered" evidence="6">
    <location>
        <begin position="299"/>
        <end position="331"/>
    </location>
</feature>
<evidence type="ECO:0000256" key="6">
    <source>
        <dbReference type="SAM" id="MobiDB-lite"/>
    </source>
</evidence>
<evidence type="ECO:0000256" key="1">
    <source>
        <dbReference type="ARBA" id="ARBA00022527"/>
    </source>
</evidence>
<keyword evidence="1" id="KW-0723">Serine/threonine-protein kinase</keyword>
<evidence type="ECO:0000259" key="7">
    <source>
        <dbReference type="PROSITE" id="PS50011"/>
    </source>
</evidence>
<evidence type="ECO:0000256" key="2">
    <source>
        <dbReference type="ARBA" id="ARBA00022679"/>
    </source>
</evidence>
<name>A0A5C6P7Z0_9TELE</name>
<sequence length="331" mass="37127">MLQVARALSDMKALRLLHGDIKLHNIMLVNQQLEPLRIKVIDFGLAYDVSATRPGHIFQTVPYRSPEVFLGLPLTTAMDIWSLGCMAAVLFLGALLFEGKTDYDIVSAKFLCGHCSTKAFLPCPPACHVMLYFQVMQIVQIMGLPPDQLLSTGLMTTCYFEKTFDSSITAWKVKVHQFIHRLSPDDLAEMNDVFMFVDMLKLMLHIDATQRVTSHRLLEHQFITMSHIMPFYNLSPYSRSCHEIMMVSQIHSSRNAEWQSSQQVNISSAQPKYDVCPSPLLHPAVMTGQAQLAGHDWDTTVHSKKGSKSKAGDCNSIYEPKLKPSGGSPAR</sequence>
<dbReference type="EMBL" id="RHFK02000006">
    <property type="protein sequence ID" value="TWW74961.1"/>
    <property type="molecule type" value="Genomic_DNA"/>
</dbReference>
<feature type="domain" description="Protein kinase" evidence="7">
    <location>
        <begin position="1"/>
        <end position="223"/>
    </location>
</feature>
<keyword evidence="8" id="KW-0371">Homeobox</keyword>
<evidence type="ECO:0000256" key="3">
    <source>
        <dbReference type="ARBA" id="ARBA00022741"/>
    </source>
</evidence>
<dbReference type="GO" id="GO:0042771">
    <property type="term" value="P:intrinsic apoptotic signaling pathway in response to DNA damage by p53 class mediator"/>
    <property type="evidence" value="ECO:0007669"/>
    <property type="project" value="TreeGrafter"/>
</dbReference>
<keyword evidence="2" id="KW-0808">Transferase</keyword>
<dbReference type="AlphaFoldDB" id="A0A5C6P7Z0"/>
<dbReference type="Pfam" id="PF00069">
    <property type="entry name" value="Pkinase"/>
    <property type="match status" value="1"/>
</dbReference>
<keyword evidence="5" id="KW-0067">ATP-binding</keyword>
<dbReference type="GO" id="GO:0016605">
    <property type="term" value="C:PML body"/>
    <property type="evidence" value="ECO:0007669"/>
    <property type="project" value="TreeGrafter"/>
</dbReference>
<keyword evidence="3" id="KW-0547">Nucleotide-binding</keyword>